<evidence type="ECO:0000256" key="2">
    <source>
        <dbReference type="ARBA" id="ARBA00022617"/>
    </source>
</evidence>
<dbReference type="PANTHER" id="PTHR30600">
    <property type="entry name" value="CYTOCHROME C PEROXIDASE-RELATED"/>
    <property type="match status" value="1"/>
</dbReference>
<dbReference type="AlphaFoldDB" id="A0AAX4HMB7"/>
<gene>
    <name evidence="12" type="ORF">SOO65_17420</name>
</gene>
<evidence type="ECO:0000259" key="11">
    <source>
        <dbReference type="PROSITE" id="PS51007"/>
    </source>
</evidence>
<dbReference type="RefSeq" id="WP_321393354.1">
    <property type="nucleotide sequence ID" value="NZ_CP139487.1"/>
</dbReference>
<comment type="subcellular location">
    <subcellularLocation>
        <location evidence="1">Periplasm</location>
    </subcellularLocation>
</comment>
<evidence type="ECO:0000256" key="4">
    <source>
        <dbReference type="ARBA" id="ARBA00022729"/>
    </source>
</evidence>
<dbReference type="GO" id="GO:0020037">
    <property type="term" value="F:heme binding"/>
    <property type="evidence" value="ECO:0007669"/>
    <property type="project" value="InterPro"/>
</dbReference>
<feature type="binding site" description="covalent" evidence="8">
    <location>
        <position position="211"/>
    </location>
    <ligand>
        <name>heme c</name>
        <dbReference type="ChEBI" id="CHEBI:61717"/>
        <label>2</label>
    </ligand>
</feature>
<dbReference type="EMBL" id="CP139487">
    <property type="protein sequence ID" value="WPU64477.1"/>
    <property type="molecule type" value="Genomic_DNA"/>
</dbReference>
<evidence type="ECO:0000256" key="9">
    <source>
        <dbReference type="PIRSR" id="PIRSR000294-2"/>
    </source>
</evidence>
<proteinExistence type="predicted"/>
<protein>
    <submittedName>
        <fullName evidence="12">Cytochrome-c peroxidase</fullName>
    </submittedName>
</protein>
<dbReference type="InterPro" id="IPR009056">
    <property type="entry name" value="Cyt_c-like_dom"/>
</dbReference>
<sequence length="343" mass="37819">MHLRKSFMALMAVASLNAWAEFKALPPVPPIPVDNPQTPAKIELGKQLYFDPRISADGSISCNSCHNVMSHGGDGRPVGAGIHGKRGGRGSPTVWNSAYHTVQFWDGREASLEGQAKGPMTNPVEMGMANHDIVIGRIKQIPGYVEAFKKVFPKDKEINIDNVAKAIASYERTLITPNSPFDKYMRGNKKAMTAQQIRGMKLVDEIGCTSCHTGVNFAGDGLKMGEGNYQPFPQIPGSKYDKQYDLTSDLGRYEVTKKAEDKNHWRVPTWRNIALTAPYFHNGKVQTLDEAVRVMAKTQLDMDLTETQVADIVAFMNALTGEFPKQTMPMLPHTVGTTLTPDP</sequence>
<feature type="signal peptide" evidence="10">
    <location>
        <begin position="1"/>
        <end position="20"/>
    </location>
</feature>
<evidence type="ECO:0000256" key="6">
    <source>
        <dbReference type="ARBA" id="ARBA00023002"/>
    </source>
</evidence>
<feature type="binding site" description="covalent" evidence="8">
    <location>
        <position position="62"/>
    </location>
    <ligand>
        <name>heme c</name>
        <dbReference type="ChEBI" id="CHEBI:61717"/>
        <label>1</label>
    </ligand>
</feature>
<comment type="PTM">
    <text evidence="8">Binds 2 heme groups per subunit.</text>
</comment>
<dbReference type="SUPFAM" id="SSF46626">
    <property type="entry name" value="Cytochrome c"/>
    <property type="match status" value="2"/>
</dbReference>
<keyword evidence="2 8" id="KW-0349">Heme</keyword>
<dbReference type="KEGG" id="psti:SOO65_17420"/>
<accession>A0AAX4HMB7</accession>
<feature type="domain" description="Cytochrome c" evidence="11">
    <location>
        <begin position="194"/>
        <end position="320"/>
    </location>
</feature>
<evidence type="ECO:0000313" key="12">
    <source>
        <dbReference type="EMBL" id="WPU64477.1"/>
    </source>
</evidence>
<feature type="binding site" description="axial binding residue" evidence="9">
    <location>
        <position position="212"/>
    </location>
    <ligand>
        <name>heme c</name>
        <dbReference type="ChEBI" id="CHEBI:61717"/>
        <label>2</label>
    </ligand>
    <ligandPart>
        <name>Fe</name>
        <dbReference type="ChEBI" id="CHEBI:18248"/>
    </ligandPart>
</feature>
<evidence type="ECO:0000256" key="5">
    <source>
        <dbReference type="ARBA" id="ARBA00022764"/>
    </source>
</evidence>
<evidence type="ECO:0000256" key="10">
    <source>
        <dbReference type="SAM" id="SignalP"/>
    </source>
</evidence>
<keyword evidence="4 10" id="KW-0732">Signal</keyword>
<reference evidence="12 13" key="1">
    <citation type="submission" date="2023-11" db="EMBL/GenBank/DDBJ databases">
        <title>Peredibacter starrii A3.12.</title>
        <authorList>
            <person name="Mitchell R.J."/>
        </authorList>
    </citation>
    <scope>NUCLEOTIDE SEQUENCE [LARGE SCALE GENOMIC DNA]</scope>
    <source>
        <strain evidence="12 13">A3.12</strain>
    </source>
</reference>
<name>A0AAX4HMB7_9BACT</name>
<dbReference type="Gene3D" id="1.10.760.10">
    <property type="entry name" value="Cytochrome c-like domain"/>
    <property type="match status" value="2"/>
</dbReference>
<dbReference type="InterPro" id="IPR036909">
    <property type="entry name" value="Cyt_c-like_dom_sf"/>
</dbReference>
<dbReference type="PROSITE" id="PS51007">
    <property type="entry name" value="CYTC"/>
    <property type="match status" value="2"/>
</dbReference>
<evidence type="ECO:0000256" key="3">
    <source>
        <dbReference type="ARBA" id="ARBA00022723"/>
    </source>
</evidence>
<dbReference type="GO" id="GO:0004130">
    <property type="term" value="F:cytochrome-c peroxidase activity"/>
    <property type="evidence" value="ECO:0007669"/>
    <property type="project" value="TreeGrafter"/>
</dbReference>
<evidence type="ECO:0000256" key="7">
    <source>
        <dbReference type="ARBA" id="ARBA00023004"/>
    </source>
</evidence>
<dbReference type="InterPro" id="IPR051395">
    <property type="entry name" value="Cytochrome_c_Peroxidase/MauG"/>
</dbReference>
<dbReference type="Proteomes" id="UP001324634">
    <property type="component" value="Chromosome"/>
</dbReference>
<dbReference type="PIRSF" id="PIRSF000294">
    <property type="entry name" value="Cytochrome-c_peroxidase"/>
    <property type="match status" value="1"/>
</dbReference>
<keyword evidence="3 9" id="KW-0479">Metal-binding</keyword>
<feature type="chain" id="PRO_5044027880" evidence="10">
    <location>
        <begin position="21"/>
        <end position="343"/>
    </location>
</feature>
<dbReference type="GO" id="GO:0042597">
    <property type="term" value="C:periplasmic space"/>
    <property type="evidence" value="ECO:0007669"/>
    <property type="project" value="UniProtKB-SubCell"/>
</dbReference>
<feature type="binding site" description="covalent" evidence="8">
    <location>
        <position position="208"/>
    </location>
    <ligand>
        <name>heme c</name>
        <dbReference type="ChEBI" id="CHEBI:61717"/>
        <label>2</label>
    </ligand>
</feature>
<organism evidence="12 13">
    <name type="scientific">Peredibacter starrii</name>
    <dbReference type="NCBI Taxonomy" id="28202"/>
    <lineage>
        <taxon>Bacteria</taxon>
        <taxon>Pseudomonadati</taxon>
        <taxon>Bdellovibrionota</taxon>
        <taxon>Bacteriovoracia</taxon>
        <taxon>Bacteriovoracales</taxon>
        <taxon>Bacteriovoracaceae</taxon>
        <taxon>Peredibacter</taxon>
    </lineage>
</organism>
<evidence type="ECO:0000256" key="1">
    <source>
        <dbReference type="ARBA" id="ARBA00004418"/>
    </source>
</evidence>
<keyword evidence="5" id="KW-0574">Periplasm</keyword>
<dbReference type="GO" id="GO:0046872">
    <property type="term" value="F:metal ion binding"/>
    <property type="evidence" value="ECO:0007669"/>
    <property type="project" value="UniProtKB-KW"/>
</dbReference>
<feature type="domain" description="Cytochrome c" evidence="11">
    <location>
        <begin position="40"/>
        <end position="168"/>
    </location>
</feature>
<feature type="binding site" description="axial binding residue" evidence="9">
    <location>
        <position position="66"/>
    </location>
    <ligand>
        <name>heme c</name>
        <dbReference type="ChEBI" id="CHEBI:61717"/>
        <label>1</label>
    </ligand>
    <ligandPart>
        <name>Fe</name>
        <dbReference type="ChEBI" id="CHEBI:18248"/>
    </ligandPart>
</feature>
<evidence type="ECO:0000313" key="13">
    <source>
        <dbReference type="Proteomes" id="UP001324634"/>
    </source>
</evidence>
<keyword evidence="13" id="KW-1185">Reference proteome</keyword>
<evidence type="ECO:0000256" key="8">
    <source>
        <dbReference type="PIRSR" id="PIRSR000294-1"/>
    </source>
</evidence>
<dbReference type="Pfam" id="PF03150">
    <property type="entry name" value="CCP_MauG"/>
    <property type="match status" value="1"/>
</dbReference>
<keyword evidence="7 9" id="KW-0408">Iron</keyword>
<feature type="binding site" description="covalent" evidence="8">
    <location>
        <position position="65"/>
    </location>
    <ligand>
        <name>heme c</name>
        <dbReference type="ChEBI" id="CHEBI:61717"/>
        <label>1</label>
    </ligand>
</feature>
<dbReference type="PANTHER" id="PTHR30600:SF7">
    <property type="entry name" value="CYTOCHROME C PEROXIDASE-RELATED"/>
    <property type="match status" value="1"/>
</dbReference>
<comment type="cofactor">
    <cofactor evidence="8">
        <name>heme</name>
        <dbReference type="ChEBI" id="CHEBI:30413"/>
    </cofactor>
    <text evidence="8">Binds 2 heme groups.</text>
</comment>
<dbReference type="InterPro" id="IPR004852">
    <property type="entry name" value="Di-haem_cyt_c_peroxidsae"/>
</dbReference>
<dbReference type="GO" id="GO:0009055">
    <property type="term" value="F:electron transfer activity"/>
    <property type="evidence" value="ECO:0007669"/>
    <property type="project" value="InterPro"/>
</dbReference>
<keyword evidence="12" id="KW-0575">Peroxidase</keyword>
<dbReference type="InterPro" id="IPR026259">
    <property type="entry name" value="MauG/Cytc_peroxidase"/>
</dbReference>
<feature type="binding site" description="axial binding residue" evidence="9">
    <location>
        <position position="295"/>
    </location>
    <ligand>
        <name>heme c</name>
        <dbReference type="ChEBI" id="CHEBI:61717"/>
        <label>2</label>
    </ligand>
    <ligandPart>
        <name>Fe</name>
        <dbReference type="ChEBI" id="CHEBI:18248"/>
    </ligandPart>
</feature>
<keyword evidence="6" id="KW-0560">Oxidoreductase</keyword>